<evidence type="ECO:0000313" key="1">
    <source>
        <dbReference type="EMBL" id="BAL55949.1"/>
    </source>
</evidence>
<organism evidence="1">
    <name type="scientific">uncultured Bacteroidota bacterium</name>
    <dbReference type="NCBI Taxonomy" id="152509"/>
    <lineage>
        <taxon>Bacteria</taxon>
        <taxon>Pseudomonadati</taxon>
        <taxon>Bacteroidota</taxon>
        <taxon>environmental samples</taxon>
    </lineage>
</organism>
<sequence>MWLFRWLRLKWGGIWLIWAGLWGQTRLSYDTLLPPGVGVLPLPAGGFFPGKVEASPPVDWRYDTLEHALRWTALQETLHLRFQLYLLPQAMPKFRPLPLSQLERWDSAARSSYVPALVPGASEDTFVPQIQRSGSLVRSLTVGTGQNATLNSSFRLNLEGKIAPDLYLLAALTDENLPFQTATTQTLSDFDRVNIGLRWRETRILLGDLELRESRSSFANFYRNVLGVEVRTPLFRGHGARVAFAEAKGQFHTNSFVGQEGRQGPYPLTGKNGERFIPILAGSEKVYVNGVLMRRGQDQDYVIDYALGELTFTPRVPITAATRIVVDFEYADRSYGRSFLWLEEEGKGKHGNYSFSYFRQADNPRRPLDFSLSPEEEAFLAELPPGQTLALLPGVDTLPYDPTAIRYAIRDTLLGGETIRYFVFSRDSTQAKYQVSFVYAGSGKGDYVREPSSVNGNIFRWVGPGLGDYRVGRAVPLPTAVEVFSFRHALPISQRLRWEGETDISRFSENRFAGRYKGGVAARHTLRWEAFPDSSSWRWSPSLSLQYVQAAYQNADRVYEREYGRKWNYNDAGARATERLVEVQLPLSWRGRYRLSPQGGWRSWGDTLRTLRSALLWEGLDSTRGVGGQYLGEYLFTEGPEGADRWLRHTGKVFYTWGRWRVGSALWTEKRQTPHGDSLNFRFHEYTPFLRYGDARWRLQVAYQWRREWQKHPESAGGELLRFRAYMPQAEAAYQGERWSFSTTASYRVFLPGDTVFRLEAKRTLLSQNTFRLRILPWEVEAFYQVSAEQTPQRQLLYVAVNPGQGTHEWRDLNGDGLQQIEEFFPAVNPLLANYIVVQRPTGRFIPAVGVGAALALRYQPQKRLRWLAYQANTRLDQKQNAPDNRLSRFLPSPPPTDTTFVQWSLLHRQDLFLFRSATRGDQTFSFQYNLSQRMPLSGLQRQTLTQYTSRTRYNFSPKVGAELVLTYLRKRSEAFAQADLNYSHQGIEVTPQIAYQPTSRWRTTLGVAYRDRVAFAPQKLSLRGIRVPMEQRWSWRAGAFVGFRLEPAWYTAPNDLPPLLSFDLLEGMQRGKNLFASATINFPLNRFIELSLLYEGRFTAQKPVHSARMQARANF</sequence>
<dbReference type="AlphaFoldDB" id="H5SIG3"/>
<protein>
    <submittedName>
        <fullName evidence="1">Hypothetical conserved protein</fullName>
    </submittedName>
</protein>
<dbReference type="EMBL" id="AP011733">
    <property type="protein sequence ID" value="BAL55949.1"/>
    <property type="molecule type" value="Genomic_DNA"/>
</dbReference>
<gene>
    <name evidence="1" type="ORF">HGMM_F32H02C22</name>
</gene>
<reference evidence="1" key="1">
    <citation type="journal article" date="2005" name="Environ. Microbiol.">
        <title>Genetic and functional properties of uncultivated thermophilic crenarchaeotes from a subsurface gold mine as revealed by analysis of genome fragments.</title>
        <authorList>
            <person name="Nunoura T."/>
            <person name="Hirayama H."/>
            <person name="Takami H."/>
            <person name="Oida H."/>
            <person name="Nishi S."/>
            <person name="Shimamura S."/>
            <person name="Suzuki Y."/>
            <person name="Inagaki F."/>
            <person name="Takai K."/>
            <person name="Nealson K.H."/>
            <person name="Horikoshi K."/>
        </authorList>
    </citation>
    <scope>NUCLEOTIDE SEQUENCE</scope>
</reference>
<reference evidence="1" key="2">
    <citation type="journal article" date="2012" name="PLoS ONE">
        <title>A Deeply Branching Thermophilic Bacterium with an Ancient Acetyl-CoA Pathway Dominates a Subsurface Ecosystem.</title>
        <authorList>
            <person name="Takami H."/>
            <person name="Noguchi H."/>
            <person name="Takaki Y."/>
            <person name="Uchiyama I."/>
            <person name="Toyoda A."/>
            <person name="Nishi S."/>
            <person name="Chee G.-J."/>
            <person name="Arai W."/>
            <person name="Nunoura T."/>
            <person name="Itoh T."/>
            <person name="Hattori M."/>
            <person name="Takai K."/>
        </authorList>
    </citation>
    <scope>NUCLEOTIDE SEQUENCE</scope>
</reference>
<proteinExistence type="predicted"/>
<name>H5SIG3_9BACT</name>
<accession>H5SIG3</accession>